<dbReference type="Pfam" id="PF01381">
    <property type="entry name" value="HTH_3"/>
    <property type="match status" value="1"/>
</dbReference>
<evidence type="ECO:0000313" key="2">
    <source>
        <dbReference type="EMBL" id="MBB6489226.1"/>
    </source>
</evidence>
<protein>
    <submittedName>
        <fullName evidence="3">Helix-turn-helix</fullName>
    </submittedName>
    <submittedName>
        <fullName evidence="2">Transcriptional regulator with XRE-family HTH domain</fullName>
    </submittedName>
</protein>
<dbReference type="PROSITE" id="PS50943">
    <property type="entry name" value="HTH_CROC1"/>
    <property type="match status" value="1"/>
</dbReference>
<feature type="domain" description="HTH cro/C1-type" evidence="1">
    <location>
        <begin position="20"/>
        <end position="73"/>
    </location>
</feature>
<evidence type="ECO:0000313" key="4">
    <source>
        <dbReference type="Proteomes" id="UP000199205"/>
    </source>
</evidence>
<dbReference type="EMBL" id="JACHBG010000034">
    <property type="protein sequence ID" value="MBB6489226.1"/>
    <property type="molecule type" value="Genomic_DNA"/>
</dbReference>
<sequence>MSTLLNPPASNEAITPAQCRAARALLAWSQQELASRARVATSTVADFERGHRNPIQQNAEAIRGVLEAEGIAFRAGGAVIGPTLPAFADRKDAGLPIRWVDATDLSQWAERRDGQGSLPTLLAKLARANRPILLRFPSDEGVQHAGWDGVTEASEASEYIPLGVTGWEIGTQRDRIASKADDDYKKRSENPLGLIPAELTFIFVTPRHWPQKEMWAQKKRAENIWKDVRAYDGDNLVHWIELYPAVGLWLAIALGKRPAGALDLREYWLEWALATQWQLPSELVLCDRDESATRILRWLRGPSSVLAVKGESPAEVSGFVYAAINQLPANLAEYYLCRSLVVANSETARLIGDSATPLVIVVLDPEPGPAQALAKKGHHVLAAYGQDASSSGDAIVLERPARENIKIVLEGVGVPSEMAGRMARDSSRSLGILRRLMPSSPGRVPAWAKGLPSQSLIAALLAGGWDESSEGDKSVLSRLADMPYEPFAASLAGLAGNFDSPLRKVGSVWKIASPRDAWGLLAADISPSHMERFAAVALDVLSAADPRYEMPAEERWYASVRGVHPEFSKNLRNGVGEVLIILALFGKLASSVPSAELQPDLIIQRLLSGADRQRWWSLSRDFQLLAEASPSSFLSALDDALGQDDSPVAVLFGHDTSPLFGAEHLSTLLWALETLAWSPDYLGRAASILGALDELDPGGRYTNRPGSSLRTTFLLWAPQTHATLEQRLRVLDRLRARFPKAAWKLLLGILPTEHDSFSPTPAPLWRDFSTPTSEIVTFELIERGALAITDRLLADASADISRWVALLDRWGNLGARREEALNKLKALVPFIADDVGRNALRSKLRAILHSHRSFRDAAWALPEEELAPFEEIYNAITPVDLIAEISWLFDTSVALPNPIGTRWHEDTQRQLQGERRSVVEAILTNMGLDGLFALANAVQEKGYLGQAIAEAEVGNPRRGHEIIVRALTREGVVGLGVARGMIITMYPMQADQWVTDLVDEMQQIGAKQESLLAILLALPPSSRAWSLLRELGANFEEQYWKRVPILWINGEREDTEFAVSKLMDVGRARHVVHLVGLRLHTGLTFGSDLLVRLLIEAALQPAEFDADHNDTTMFQHYVAEILSVLDNRDDVPATEMLKLEWIYLPVLEYSQRPAKLIIRELASNPQLFIDVICAIYKPSEDSRVVEETVANQEQVTNRARQASNLLRLWNVVPGTRPDGTIDLAILEDWVQRARQLAKSAGREDISDQKIGEVLACAPSGQDGIWPTEAVRELIESVRNKNIEIGLMIGRRNLRGVTTRLPRDGGAQEHDLARTFSEWSRATALEWPRTSAVLEKIATSYDYEARSHDNDAEKLDW</sequence>
<dbReference type="Proteomes" id="UP000199205">
    <property type="component" value="Unassembled WGS sequence"/>
</dbReference>
<name>A0A1C3XH08_9HYPH</name>
<dbReference type="Gene3D" id="1.10.260.40">
    <property type="entry name" value="lambda repressor-like DNA-binding domains"/>
    <property type="match status" value="1"/>
</dbReference>
<evidence type="ECO:0000313" key="5">
    <source>
        <dbReference type="Proteomes" id="UP000565576"/>
    </source>
</evidence>
<dbReference type="EMBL" id="FMAF01000040">
    <property type="protein sequence ID" value="SCB51550.1"/>
    <property type="molecule type" value="Genomic_DNA"/>
</dbReference>
<evidence type="ECO:0000313" key="3">
    <source>
        <dbReference type="EMBL" id="SCB51550.1"/>
    </source>
</evidence>
<proteinExistence type="predicted"/>
<accession>A0A1C3XH08</accession>
<dbReference type="SUPFAM" id="SSF47413">
    <property type="entry name" value="lambda repressor-like DNA-binding domains"/>
    <property type="match status" value="1"/>
</dbReference>
<reference evidence="2 5" key="2">
    <citation type="submission" date="2020-08" db="EMBL/GenBank/DDBJ databases">
        <title>Genomic Encyclopedia of Type Strains, Phase IV (KMG-V): Genome sequencing to study the core and pangenomes of soil and plant-associated prokaryotes.</title>
        <authorList>
            <person name="Whitman W."/>
        </authorList>
    </citation>
    <scope>NUCLEOTIDE SEQUENCE [LARGE SCALE GENOMIC DNA]</scope>
    <source>
        <strain evidence="2 5">SEMIA 4060</strain>
    </source>
</reference>
<evidence type="ECO:0000259" key="1">
    <source>
        <dbReference type="PROSITE" id="PS50943"/>
    </source>
</evidence>
<dbReference type="InterPro" id="IPR010982">
    <property type="entry name" value="Lambda_DNA-bd_dom_sf"/>
</dbReference>
<dbReference type="RefSeq" id="WP_004118204.1">
    <property type="nucleotide sequence ID" value="NZ_FMAF01000040.1"/>
</dbReference>
<dbReference type="InterPro" id="IPR001387">
    <property type="entry name" value="Cro/C1-type_HTH"/>
</dbReference>
<reference evidence="3 4" key="1">
    <citation type="submission" date="2016-08" db="EMBL/GenBank/DDBJ databases">
        <authorList>
            <person name="Seilhamer J.J."/>
        </authorList>
    </citation>
    <scope>NUCLEOTIDE SEQUENCE [LARGE SCALE GENOMIC DNA]</scope>
    <source>
        <strain evidence="3 4">P1-7</strain>
    </source>
</reference>
<dbReference type="OrthoDB" id="9796370at2"/>
<organism evidence="3 4">
    <name type="scientific">Rhizobium lusitanum</name>
    <dbReference type="NCBI Taxonomy" id="293958"/>
    <lineage>
        <taxon>Bacteria</taxon>
        <taxon>Pseudomonadati</taxon>
        <taxon>Pseudomonadota</taxon>
        <taxon>Alphaproteobacteria</taxon>
        <taxon>Hyphomicrobiales</taxon>
        <taxon>Rhizobiaceae</taxon>
        <taxon>Rhizobium/Agrobacterium group</taxon>
        <taxon>Rhizobium</taxon>
    </lineage>
</organism>
<gene>
    <name evidence="3" type="ORF">GA0061101_14042</name>
    <name evidence="2" type="ORF">GGD46_006553</name>
</gene>
<dbReference type="CDD" id="cd00093">
    <property type="entry name" value="HTH_XRE"/>
    <property type="match status" value="1"/>
</dbReference>
<dbReference type="GO" id="GO:0003677">
    <property type="term" value="F:DNA binding"/>
    <property type="evidence" value="ECO:0007669"/>
    <property type="project" value="InterPro"/>
</dbReference>
<dbReference type="Proteomes" id="UP000565576">
    <property type="component" value="Unassembled WGS sequence"/>
</dbReference>